<protein>
    <submittedName>
        <fullName evidence="1">Uncharacterized protein</fullName>
    </submittedName>
</protein>
<evidence type="ECO:0000313" key="2">
    <source>
        <dbReference type="Proteomes" id="UP000186817"/>
    </source>
</evidence>
<dbReference type="Proteomes" id="UP000186817">
    <property type="component" value="Unassembled WGS sequence"/>
</dbReference>
<dbReference type="AlphaFoldDB" id="A0A1Q9CGH6"/>
<organism evidence="1 2">
    <name type="scientific">Symbiodinium microadriaticum</name>
    <name type="common">Dinoflagellate</name>
    <name type="synonym">Zooxanthella microadriatica</name>
    <dbReference type="NCBI Taxonomy" id="2951"/>
    <lineage>
        <taxon>Eukaryota</taxon>
        <taxon>Sar</taxon>
        <taxon>Alveolata</taxon>
        <taxon>Dinophyceae</taxon>
        <taxon>Suessiales</taxon>
        <taxon>Symbiodiniaceae</taxon>
        <taxon>Symbiodinium</taxon>
    </lineage>
</organism>
<name>A0A1Q9CGH6_SYMMI</name>
<comment type="caution">
    <text evidence="1">The sequence shown here is derived from an EMBL/GenBank/DDBJ whole genome shotgun (WGS) entry which is preliminary data.</text>
</comment>
<proteinExistence type="predicted"/>
<keyword evidence="2" id="KW-1185">Reference proteome</keyword>
<evidence type="ECO:0000313" key="1">
    <source>
        <dbReference type="EMBL" id="OLP82024.1"/>
    </source>
</evidence>
<dbReference type="EMBL" id="LSRX01001230">
    <property type="protein sequence ID" value="OLP82024.1"/>
    <property type="molecule type" value="Genomic_DNA"/>
</dbReference>
<accession>A0A1Q9CGH6</accession>
<sequence>MQLAGAASIYASMPAFLVQALTAFAGRVEYGARFEQILGAHAAMLLLQEEKPSNSPPDARRAAEAPSLCFPGPCARKPVARSTSTEQFSAVFYALFQNVCEKGTWKWNLIQGLLICPRWLVDRKATEEDGFDFHVMNIAPTDLPTPPIRKCSHIFFPDGHGAMGQSWPDYNKRPASPLPDVVSDKVVAVLVLCRLELAAGLQYFFRVASIQEPDVSWLCLMCTALAMLFDSNPYMKSTSPLVAVPSFEHVSPVGPAFSGLCISQARLAAPPGAPENETVDFKAATCGFDNGGLLLFEGLEPVGRSASNGYSRSALSAATESAGKLLF</sequence>
<reference evidence="1 2" key="1">
    <citation type="submission" date="2016-02" db="EMBL/GenBank/DDBJ databases">
        <title>Genome analysis of coral dinoflagellate symbionts highlights evolutionary adaptations to a symbiotic lifestyle.</title>
        <authorList>
            <person name="Aranda M."/>
            <person name="Li Y."/>
            <person name="Liew Y.J."/>
            <person name="Baumgarten S."/>
            <person name="Simakov O."/>
            <person name="Wilson M."/>
            <person name="Piel J."/>
            <person name="Ashoor H."/>
            <person name="Bougouffa S."/>
            <person name="Bajic V.B."/>
            <person name="Ryu T."/>
            <person name="Ravasi T."/>
            <person name="Bayer T."/>
            <person name="Micklem G."/>
            <person name="Kim H."/>
            <person name="Bhak J."/>
            <person name="Lajeunesse T.C."/>
            <person name="Voolstra C.R."/>
        </authorList>
    </citation>
    <scope>NUCLEOTIDE SEQUENCE [LARGE SCALE GENOMIC DNA]</scope>
    <source>
        <strain evidence="1 2">CCMP2467</strain>
    </source>
</reference>
<gene>
    <name evidence="1" type="ORF">AK812_SmicGene37362</name>
</gene>